<dbReference type="AlphaFoldDB" id="A0A1A2RX98"/>
<reference evidence="2 3" key="1">
    <citation type="submission" date="2016-06" db="EMBL/GenBank/DDBJ databases">
        <authorList>
            <person name="Kjaerup R.B."/>
            <person name="Dalgaard T.S."/>
            <person name="Juul-Madsen H.R."/>
        </authorList>
    </citation>
    <scope>NUCLEOTIDE SEQUENCE [LARGE SCALE GENOMIC DNA]</scope>
    <source>
        <strain evidence="2 3">E2464</strain>
    </source>
</reference>
<feature type="domain" description="Putative endonuclease Z1" evidence="1">
    <location>
        <begin position="483"/>
        <end position="733"/>
    </location>
</feature>
<evidence type="ECO:0000259" key="1">
    <source>
        <dbReference type="Pfam" id="PF10593"/>
    </source>
</evidence>
<name>A0A1A2RX98_9MYCO</name>
<sequence length="990" mass="111604">MTHDWLSSSLLGVLKAIGNGPPKDLIARVKPDADDHGVHVSAGDLTTLIKDASPANPLLTALGMQVHKWDAESDKVEWTGGTAPSTPARRDLICSTLGLNKAAAAELLAKRPIYVDTSVIVTADWNHWYTPERANSHSFYWPHYMDYLLQVRKWPQDNVTALDLATTRVVERLADPTRMERHQAKGLVVGYVQSGKTANFTGVIAKAIDAGYRLVIVMTGTIEMLRAQTQRRIDMEMVGKQNILGDLTPDEAAAEHVDYQDDSDWQAGRFLDFEQESRPTEIIRLTSHKHDYQKQFVNLKLERFQASKPLYDPVNLFSTASRLVVTKKNSTVLKKIVSDVKANKKAFAEIPVLIIDDESDQASVNTVNPEKSQKESSEVKERRAINARIAEMLALMPRAQYIGYTATPFANVFIDPSDPEDIYPKDFVLSLPRPDGYMGVEDFHDLEEIQSPTTAANSNYDAYVRDLIASDSPDDEHERMEELSRALDMFVLTGACKLYRATRKGGSEFRHHTMLIHESVRTTDQKKLADGVRELWGDAGYATPAGMKRLRSLYTDDVLRVSKARREKNVPGLPEFDALKPYIAKAIGRITEHNNNPVLVVNSDKEIQHLQQQLDFDRNSTWRVLIGGAKLSRGFTVEGLTVTYFRRTAKMADSLTQMGRWFGFRHGYRDLVRLFIDRDAKFNATQRVDLYKAFEAIALDEAAFRDQLALYAEWDGDKPRVRPSQIPPLVWQHLPWLKPTAKNKMFNAKLKEQSDRVLSPAGYPFHLDAQRKNLDLWRPLLKACDQDIAFPAGNQNNLRAFSGLVGAQQLIDLIDGMQWMYDYKITSVDPKLDHYRQLLKTKPSPLKDFLVILPQPGEKNVKLSGVGTRRIINRDRRARGGEFVQKFGEITDPKHRELLLPLVNTRAPKGMPLAQWWKPTRGVALVYLVKEQKPQLDPQASTKPPAGASAERGLILAFTLYLPHSAVGRDPVLKFSVEVEDTTEATVAAL</sequence>
<organism evidence="2 3">
    <name type="scientific">Mycobacterium colombiense</name>
    <dbReference type="NCBI Taxonomy" id="339268"/>
    <lineage>
        <taxon>Bacteria</taxon>
        <taxon>Bacillati</taxon>
        <taxon>Actinomycetota</taxon>
        <taxon>Actinomycetes</taxon>
        <taxon>Mycobacteriales</taxon>
        <taxon>Mycobacteriaceae</taxon>
        <taxon>Mycobacterium</taxon>
        <taxon>Mycobacterium avium complex (MAC)</taxon>
    </lineage>
</organism>
<accession>A0A1A2RX98</accession>
<gene>
    <name evidence="2" type="ORF">A5685_07755</name>
</gene>
<dbReference type="RefSeq" id="WP_064953097.1">
    <property type="nucleotide sequence ID" value="NZ_LZJS01000125.1"/>
</dbReference>
<proteinExistence type="predicted"/>
<protein>
    <recommendedName>
        <fullName evidence="1">Putative endonuclease Z1 domain-containing protein</fullName>
    </recommendedName>
</protein>
<dbReference type="Proteomes" id="UP000093861">
    <property type="component" value="Unassembled WGS sequence"/>
</dbReference>
<evidence type="ECO:0000313" key="3">
    <source>
        <dbReference type="Proteomes" id="UP000093861"/>
    </source>
</evidence>
<dbReference type="EMBL" id="LZJS01000125">
    <property type="protein sequence ID" value="OBH56603.1"/>
    <property type="molecule type" value="Genomic_DNA"/>
</dbReference>
<comment type="caution">
    <text evidence="2">The sequence shown here is derived from an EMBL/GenBank/DDBJ whole genome shotgun (WGS) entry which is preliminary data.</text>
</comment>
<dbReference type="InterPro" id="IPR018310">
    <property type="entry name" value="Put_endonuclease_Z1-dom"/>
</dbReference>
<evidence type="ECO:0000313" key="2">
    <source>
        <dbReference type="EMBL" id="OBH56603.1"/>
    </source>
</evidence>
<dbReference type="Pfam" id="PF10593">
    <property type="entry name" value="Z1"/>
    <property type="match status" value="1"/>
</dbReference>